<keyword evidence="1" id="KW-0472">Membrane</keyword>
<keyword evidence="3" id="KW-1185">Reference proteome</keyword>
<evidence type="ECO:0000313" key="2">
    <source>
        <dbReference type="EMBL" id="GAA3697710.1"/>
    </source>
</evidence>
<dbReference type="Proteomes" id="UP001500902">
    <property type="component" value="Unassembled WGS sequence"/>
</dbReference>
<dbReference type="RefSeq" id="WP_344889044.1">
    <property type="nucleotide sequence ID" value="NZ_BAAAZP010000151.1"/>
</dbReference>
<feature type="transmembrane region" description="Helical" evidence="1">
    <location>
        <begin position="12"/>
        <end position="36"/>
    </location>
</feature>
<protein>
    <submittedName>
        <fullName evidence="2">Uncharacterized protein</fullName>
    </submittedName>
</protein>
<gene>
    <name evidence="2" type="ORF">GCM10022224_074560</name>
</gene>
<evidence type="ECO:0000256" key="1">
    <source>
        <dbReference type="SAM" id="Phobius"/>
    </source>
</evidence>
<reference evidence="3" key="1">
    <citation type="journal article" date="2019" name="Int. J. Syst. Evol. Microbiol.">
        <title>The Global Catalogue of Microorganisms (GCM) 10K type strain sequencing project: providing services to taxonomists for standard genome sequencing and annotation.</title>
        <authorList>
            <consortium name="The Broad Institute Genomics Platform"/>
            <consortium name="The Broad Institute Genome Sequencing Center for Infectious Disease"/>
            <person name="Wu L."/>
            <person name="Ma J."/>
        </authorList>
    </citation>
    <scope>NUCLEOTIDE SEQUENCE [LARGE SCALE GENOMIC DNA]</scope>
    <source>
        <strain evidence="3">JCM 16904</strain>
    </source>
</reference>
<accession>A0ABP7D0C9</accession>
<proteinExistence type="predicted"/>
<comment type="caution">
    <text evidence="2">The sequence shown here is derived from an EMBL/GenBank/DDBJ whole genome shotgun (WGS) entry which is preliminary data.</text>
</comment>
<name>A0ABP7D0C9_9ACTN</name>
<keyword evidence="1" id="KW-1133">Transmembrane helix</keyword>
<evidence type="ECO:0000313" key="3">
    <source>
        <dbReference type="Proteomes" id="UP001500902"/>
    </source>
</evidence>
<organism evidence="2 3">
    <name type="scientific">Nonomuraea antimicrobica</name>
    <dbReference type="NCBI Taxonomy" id="561173"/>
    <lineage>
        <taxon>Bacteria</taxon>
        <taxon>Bacillati</taxon>
        <taxon>Actinomycetota</taxon>
        <taxon>Actinomycetes</taxon>
        <taxon>Streptosporangiales</taxon>
        <taxon>Streptosporangiaceae</taxon>
        <taxon>Nonomuraea</taxon>
    </lineage>
</organism>
<dbReference type="EMBL" id="BAAAZP010000151">
    <property type="protein sequence ID" value="GAA3697710.1"/>
    <property type="molecule type" value="Genomic_DNA"/>
</dbReference>
<keyword evidence="1" id="KW-0812">Transmembrane</keyword>
<sequence>MKKLIGELEADALAALGAGGSAFIAVSMGFAAFLAATGVVREPGHVRPPSEQETR</sequence>